<sequence length="86" mass="9037">MGCLGRDNWSCLGRYLGRSSDFDRASYNVIGLSLSPNNLLSFSYKISLGGISAGTQSAALADSSSLVKSCISTALICFNLHVLLSA</sequence>
<evidence type="ECO:0000313" key="2">
    <source>
        <dbReference type="Proteomes" id="UP001472677"/>
    </source>
</evidence>
<protein>
    <recommendedName>
        <fullName evidence="3">Xylanase inhibitor N-terminal domain-containing protein</fullName>
    </recommendedName>
</protein>
<evidence type="ECO:0000313" key="1">
    <source>
        <dbReference type="EMBL" id="KAK8533926.1"/>
    </source>
</evidence>
<proteinExistence type="predicted"/>
<name>A0ABR2DDF1_9ROSI</name>
<comment type="caution">
    <text evidence="1">The sequence shown here is derived from an EMBL/GenBank/DDBJ whole genome shotgun (WGS) entry which is preliminary data.</text>
</comment>
<accession>A0ABR2DDF1</accession>
<dbReference type="EMBL" id="JBBPBM010000032">
    <property type="protein sequence ID" value="KAK8533926.1"/>
    <property type="molecule type" value="Genomic_DNA"/>
</dbReference>
<organism evidence="1 2">
    <name type="scientific">Hibiscus sabdariffa</name>
    <name type="common">roselle</name>
    <dbReference type="NCBI Taxonomy" id="183260"/>
    <lineage>
        <taxon>Eukaryota</taxon>
        <taxon>Viridiplantae</taxon>
        <taxon>Streptophyta</taxon>
        <taxon>Embryophyta</taxon>
        <taxon>Tracheophyta</taxon>
        <taxon>Spermatophyta</taxon>
        <taxon>Magnoliopsida</taxon>
        <taxon>eudicotyledons</taxon>
        <taxon>Gunneridae</taxon>
        <taxon>Pentapetalae</taxon>
        <taxon>rosids</taxon>
        <taxon>malvids</taxon>
        <taxon>Malvales</taxon>
        <taxon>Malvaceae</taxon>
        <taxon>Malvoideae</taxon>
        <taxon>Hibiscus</taxon>
    </lineage>
</organism>
<reference evidence="1 2" key="1">
    <citation type="journal article" date="2024" name="G3 (Bethesda)">
        <title>Genome assembly of Hibiscus sabdariffa L. provides insights into metabolisms of medicinal natural products.</title>
        <authorList>
            <person name="Kim T."/>
        </authorList>
    </citation>
    <scope>NUCLEOTIDE SEQUENCE [LARGE SCALE GENOMIC DNA]</scope>
    <source>
        <strain evidence="1">TK-2024</strain>
        <tissue evidence="1">Old leaves</tissue>
    </source>
</reference>
<gene>
    <name evidence="1" type="ORF">V6N12_047328</name>
</gene>
<dbReference type="Proteomes" id="UP001472677">
    <property type="component" value="Unassembled WGS sequence"/>
</dbReference>
<evidence type="ECO:0008006" key="3">
    <source>
        <dbReference type="Google" id="ProtNLM"/>
    </source>
</evidence>
<keyword evidence="2" id="KW-1185">Reference proteome</keyword>